<gene>
    <name evidence="2" type="ORF">E1I69_01415</name>
</gene>
<sequence>MAKKKQKPSVKKQKDEKLSLGDLLNDDIVSKLKNTQQQLKEEAQKKQEEELERQREERRQREKNKSFEELFNESNLKWSDYK</sequence>
<proteinExistence type="predicted"/>
<keyword evidence="3" id="KW-1185">Reference proteome</keyword>
<evidence type="ECO:0000313" key="2">
    <source>
        <dbReference type="EMBL" id="THE14999.1"/>
    </source>
</evidence>
<dbReference type="STRING" id="1033734.GCA_000285535_04212"/>
<accession>A0A4S3PYJ8</accession>
<reference evidence="2 3" key="1">
    <citation type="journal article" date="2019" name="Indoor Air">
        <title>Impacts of indoor surface finishes on bacterial viability.</title>
        <authorList>
            <person name="Hu J."/>
            <person name="Maamar S.B."/>
            <person name="Glawe A.J."/>
            <person name="Gottel N."/>
            <person name="Gilbert J.A."/>
            <person name="Hartmann E.M."/>
        </authorList>
    </citation>
    <scope>NUCLEOTIDE SEQUENCE [LARGE SCALE GENOMIC DNA]</scope>
    <source>
        <strain evidence="2 3">AF060A6</strain>
    </source>
</reference>
<evidence type="ECO:0000313" key="3">
    <source>
        <dbReference type="Proteomes" id="UP000306477"/>
    </source>
</evidence>
<dbReference type="InterPro" id="IPR024980">
    <property type="entry name" value="DUF3886"/>
</dbReference>
<dbReference type="AlphaFoldDB" id="A0A4S3PYJ8"/>
<feature type="compositionally biased region" description="Basic residues" evidence="1">
    <location>
        <begin position="1"/>
        <end position="11"/>
    </location>
</feature>
<organism evidence="2 3">
    <name type="scientific">Bacillus timonensis</name>
    <dbReference type="NCBI Taxonomy" id="1033734"/>
    <lineage>
        <taxon>Bacteria</taxon>
        <taxon>Bacillati</taxon>
        <taxon>Bacillota</taxon>
        <taxon>Bacilli</taxon>
        <taxon>Bacillales</taxon>
        <taxon>Bacillaceae</taxon>
        <taxon>Bacillus</taxon>
    </lineage>
</organism>
<name>A0A4S3PYJ8_9BACI</name>
<dbReference type="Proteomes" id="UP000306477">
    <property type="component" value="Unassembled WGS sequence"/>
</dbReference>
<feature type="region of interest" description="Disordered" evidence="1">
    <location>
        <begin position="1"/>
        <end position="22"/>
    </location>
</feature>
<dbReference type="Pfam" id="PF13025">
    <property type="entry name" value="DUF3886"/>
    <property type="match status" value="1"/>
</dbReference>
<protein>
    <submittedName>
        <fullName evidence="2">DUF3886 domain-containing protein</fullName>
    </submittedName>
</protein>
<evidence type="ECO:0000256" key="1">
    <source>
        <dbReference type="SAM" id="MobiDB-lite"/>
    </source>
</evidence>
<dbReference type="RefSeq" id="WP_136377855.1">
    <property type="nucleotide sequence ID" value="NZ_SLUB01000002.1"/>
</dbReference>
<feature type="compositionally biased region" description="Basic and acidic residues" evidence="1">
    <location>
        <begin position="39"/>
        <end position="66"/>
    </location>
</feature>
<comment type="caution">
    <text evidence="2">The sequence shown here is derived from an EMBL/GenBank/DDBJ whole genome shotgun (WGS) entry which is preliminary data.</text>
</comment>
<feature type="region of interest" description="Disordered" evidence="1">
    <location>
        <begin position="35"/>
        <end position="66"/>
    </location>
</feature>
<dbReference type="EMBL" id="SLUB01000002">
    <property type="protein sequence ID" value="THE14999.1"/>
    <property type="molecule type" value="Genomic_DNA"/>
</dbReference>